<feature type="region of interest" description="Disordered" evidence="1">
    <location>
        <begin position="356"/>
        <end position="520"/>
    </location>
</feature>
<evidence type="ECO:0000259" key="2">
    <source>
        <dbReference type="Pfam" id="PF14214"/>
    </source>
</evidence>
<proteinExistence type="predicted"/>
<comment type="caution">
    <text evidence="4">The sequence shown here is derived from an EMBL/GenBank/DDBJ whole genome shotgun (WGS) entry which is preliminary data.</text>
</comment>
<name>A0ABN9YF32_9DINO</name>
<feature type="region of interest" description="Disordered" evidence="1">
    <location>
        <begin position="2014"/>
        <end position="2033"/>
    </location>
</feature>
<keyword evidence="5" id="KW-1185">Reference proteome</keyword>
<feature type="region of interest" description="Disordered" evidence="1">
    <location>
        <begin position="1231"/>
        <end position="1276"/>
    </location>
</feature>
<feature type="compositionally biased region" description="Low complexity" evidence="1">
    <location>
        <begin position="426"/>
        <end position="445"/>
    </location>
</feature>
<accession>A0ABN9YF32</accession>
<evidence type="ECO:0000256" key="1">
    <source>
        <dbReference type="SAM" id="MobiDB-lite"/>
    </source>
</evidence>
<dbReference type="EMBL" id="CAUYUJ010022580">
    <property type="protein sequence ID" value="CAK0911448.1"/>
    <property type="molecule type" value="Genomic_DNA"/>
</dbReference>
<gene>
    <name evidence="4" type="ORF">PCOR1329_LOCUS85317</name>
</gene>
<dbReference type="InterPro" id="IPR046700">
    <property type="entry name" value="DUF6570"/>
</dbReference>
<evidence type="ECO:0008006" key="6">
    <source>
        <dbReference type="Google" id="ProtNLM"/>
    </source>
</evidence>
<evidence type="ECO:0000313" key="5">
    <source>
        <dbReference type="Proteomes" id="UP001189429"/>
    </source>
</evidence>
<protein>
    <recommendedName>
        <fullName evidence="6">ATP-dependent DNA helicase</fullName>
    </recommendedName>
</protein>
<dbReference type="Pfam" id="PF14214">
    <property type="entry name" value="Helitron_like_N"/>
    <property type="match status" value="1"/>
</dbReference>
<evidence type="ECO:0000259" key="3">
    <source>
        <dbReference type="Pfam" id="PF20209"/>
    </source>
</evidence>
<feature type="non-terminal residue" evidence="4">
    <location>
        <position position="2344"/>
    </location>
</feature>
<feature type="compositionally biased region" description="Low complexity" evidence="1">
    <location>
        <begin position="453"/>
        <end position="467"/>
    </location>
</feature>
<reference evidence="4" key="1">
    <citation type="submission" date="2023-10" db="EMBL/GenBank/DDBJ databases">
        <authorList>
            <person name="Chen Y."/>
            <person name="Shah S."/>
            <person name="Dougan E. K."/>
            <person name="Thang M."/>
            <person name="Chan C."/>
        </authorList>
    </citation>
    <scope>NUCLEOTIDE SEQUENCE [LARGE SCALE GENOMIC DNA]</scope>
</reference>
<dbReference type="Proteomes" id="UP001189429">
    <property type="component" value="Unassembled WGS sequence"/>
</dbReference>
<organism evidence="4 5">
    <name type="scientific">Prorocentrum cordatum</name>
    <dbReference type="NCBI Taxonomy" id="2364126"/>
    <lineage>
        <taxon>Eukaryota</taxon>
        <taxon>Sar</taxon>
        <taxon>Alveolata</taxon>
        <taxon>Dinophyceae</taxon>
        <taxon>Prorocentrales</taxon>
        <taxon>Prorocentraceae</taxon>
        <taxon>Prorocentrum</taxon>
    </lineage>
</organism>
<dbReference type="InterPro" id="IPR025476">
    <property type="entry name" value="Helitron_helicase-like"/>
</dbReference>
<sequence>MAFREVLAWHEQHRRMPLRTHDGIEDELAQKWRRWRTSARLTPAARGLKMRVETLAAQSEAARQDDRRAARAEHALLMLHQHWCEGNDELRALATACARGVPPSLAEGDGGDARARLRVDRWSPHALVEAFIAKHRFECKLGRCAGASGALVDMIQDAPSLHSLFHFISSNGEEEVAMRLPHFVDGADDGDDAISPQEFMSVVQGTQELNMRELISRGTSMRTLATRPEVLAVYVDPRWRRGDTLFYMSGIGILPDWGDVPEVALQVGGEDVVYRLRSYVQYKLPEEKSIAPAGLLTDPEGHYVAHFEEGDEWYTADDLGDRPRVAQRPPGTRHAMPVLVFIEPVDSRAARAAECPWPPGQIVDSAGGAGDDGGVSADGEDCPRLDGECDGEGGARDASLSGARKRPAAFAKSGAPPKKRLRLRGEQGAAGRQQSRAGRQQGRAGRQQERQQSRAGRQQSRNQAGRQQGRDGRQGQKRGCRPEEVLRQGRKPKSKGDNADGSRQDAQNNSAAPVLRSSRGAKSLQAACDARRECGDLFLLLHLLEPLAAADDLLKHYLDFFVYAGDDCANRWATFLRAPDRPDKLAGRPREALGVTEGEISDAKRRLESGEWHMHHVAELLDERLNSAHSAHSVAAAVRLAVGDGPGAQGDGNPLRVHLAEAWQRRPCNRGPRRHSAMPARLRDRSEWFQCPAPALHYACRMCEAEFPNRGAFKARQGRIHGGQRWCQSQYVARCELEPYQPSPTEERQVVARFHISQCCATVDPADEPFAPKPEPEVQQQLLHAEIVGRIIGKIGQGGPAEKQAAIAAESAARALTACQARGPRAFKACVCCAMQQWSENLHSEYLVGDKCTIKDRAQFADCLSGSPTSTKILLHKRRVPPEALEGKVPVKVCEDCRRDLWSDHPKVPLMALVNDLWLGRHRPLLRKAALARQMLLALGRVVPTKIYLSSWGADKAVRQEQQSWRQKFLQCAMQGTAIVFGNGNVDHATRSFPPEPDMLRDTFVAVFAGADDDEEGIPLTEEQKQERALRAMREEVALHVDKAEYDAQARWLKQHNYVYHDPGVQCRSDLVDRFPPQPDVPDFMLACAKYVPTDAALDDVAQAQGPASATTGAQAEMSAAAEDAQELTKWLSVLEDHMGDVSELTSLPALQGILERMESQAGRAVADELMSRLEDQGGEDRALQLGEIGRHRLRDLCQEFHARCREISPGEDMAKLRWRVQALETNNCQAEEGAGDPARPAGVAGTPAEDDPRSSQGPPGPDGQRKAKLRVPTSRKAESWWNPKYWSIARPTDFCYGGCAWGLGQPPPDGDEGPQRQKEGRLCFSVAHFIKNLLTREEMEYDVPADEEKYVARPISRFRSCWYDVHLLCSFWRVTETTDSTCTFMKTPGATLHGILKDKDTPNEVRKAFATLGQATASQVGSDGHRRELRGEGEAYTLRFGPPVQFVTPNLADTKQPLILIVQGEEYTFGNDLTEAEQVTFSEMSQRIAADPVGQAVVFELMMRLFFVHVLGLRPETVGWRRGEVRKASEHWISDGVAADLMGVPTVFGPLAAAFGPVEAQGRGSLHPHILIWLLQGQLRVLLDMLQRDEARFQERLNLWMRQVVQAVVATQQSAVELLPLQLQGGENKCGVAVPPLPFGPNEKRYFRADGGAEMATAEQLGAEGETGPQELWFYEPKVDDYHRAIRPDLPLRNNDGEAVDGDAAWTEQRAAENKGYWRRPLSSSASGIFPKCRGGGTLAESPPSDEWIRGMCRDARELVIGCGIHVCSPSCYKYHSDKTRGSQICRHNFYNLVTLCTWPEGGDSQECLLRTRGKALGGCIGIFREADYGMAGRIATFQLHPGETSTKYAAVVSARCNVDVQDMRRVLPPRLWMDASELEPPANEEDRNSYNHGLYPQRCADFAVGAREDWGLFQHLNTTSAEKWGLVVVTDWHEIFRELANRDSPAVDGGDAARADLQRDLERHALATFVDAHNASYYVNSYTTKVHPSMDDVLCKLLDGVRRLKSQWGDRGARAAGGASDEAQSTAAGKRKEDFKRTLQVLARFETCFRRASWKSGSEMVFPMLFGHLSFMTHRCWKVFMRKSIYLAAESWRRRHGQADAAESAPAASITYAVPGIGQQVAMPGWREVQREGEPVCVSPDGEEFDTIEYAHQAFQIASASGSSLRDVTKALNKLREGEAEEAPEAPGPTVEGLAQGKFRGAVLSQHDDWMHRGDHPIVRDMSLYVYSIWVYRVELPLHALPAGELDPEGSGGRTLHVDIAFDSSYSAARNWTQRLAVEPRIPKAEGFQFVSAESNVETHYLMKSVLLRPVHLPGADGPNDTKELRYLRACEHLCAAPGGEP</sequence>
<feature type="compositionally biased region" description="Basic and acidic residues" evidence="1">
    <location>
        <begin position="468"/>
        <end position="487"/>
    </location>
</feature>
<dbReference type="Pfam" id="PF20209">
    <property type="entry name" value="DUF6570"/>
    <property type="match status" value="1"/>
</dbReference>
<feature type="domain" description="DUF6570" evidence="3">
    <location>
        <begin position="906"/>
        <end position="1062"/>
    </location>
</feature>
<feature type="compositionally biased region" description="Basic and acidic residues" evidence="1">
    <location>
        <begin position="494"/>
        <end position="503"/>
    </location>
</feature>
<feature type="domain" description="Helitron helicase-like" evidence="2">
    <location>
        <begin position="1387"/>
        <end position="1573"/>
    </location>
</feature>
<evidence type="ECO:0000313" key="4">
    <source>
        <dbReference type="EMBL" id="CAK0911448.1"/>
    </source>
</evidence>